<accession>A0A1E5PGY3</accession>
<organism evidence="1 2">
    <name type="scientific">Streptomyces agglomeratus</name>
    <dbReference type="NCBI Taxonomy" id="285458"/>
    <lineage>
        <taxon>Bacteria</taxon>
        <taxon>Bacillati</taxon>
        <taxon>Actinomycetota</taxon>
        <taxon>Actinomycetes</taxon>
        <taxon>Kitasatosporales</taxon>
        <taxon>Streptomycetaceae</taxon>
        <taxon>Streptomyces</taxon>
    </lineage>
</organism>
<evidence type="ECO:0000313" key="2">
    <source>
        <dbReference type="Proteomes" id="UP000095759"/>
    </source>
</evidence>
<keyword evidence="2" id="KW-1185">Reference proteome</keyword>
<name>A0A1E5PGY3_9ACTN</name>
<gene>
    <name evidence="1" type="ORF">AS594_34305</name>
</gene>
<sequence length="90" mass="9696">MADGGRGRSLVRFVFDGRLALVQRGSLVLPVGWPACQLGLVLLPDVLSEHSCSAGAGALILHVALQRLLDGGVLYVRTRCRRQWCRDVAG</sequence>
<dbReference type="AlphaFoldDB" id="A0A1E5PGY3"/>
<dbReference type="EMBL" id="MEHJ01000001">
    <property type="protein sequence ID" value="OEJ28766.1"/>
    <property type="molecule type" value="Genomic_DNA"/>
</dbReference>
<reference evidence="1 2" key="1">
    <citation type="submission" date="2016-08" db="EMBL/GenBank/DDBJ databases">
        <title>Complete genome sequence of Streptomyces agglomeratus strain 6-3-2, a novel anti-MRSA actinomycete isolated from Wuli of Tebit, China.</title>
        <authorList>
            <person name="Chen X."/>
        </authorList>
    </citation>
    <scope>NUCLEOTIDE SEQUENCE [LARGE SCALE GENOMIC DNA]</scope>
    <source>
        <strain evidence="1 2">6-3-2</strain>
    </source>
</reference>
<proteinExistence type="predicted"/>
<comment type="caution">
    <text evidence="1">The sequence shown here is derived from an EMBL/GenBank/DDBJ whole genome shotgun (WGS) entry which is preliminary data.</text>
</comment>
<dbReference type="Proteomes" id="UP000095759">
    <property type="component" value="Unassembled WGS sequence"/>
</dbReference>
<evidence type="ECO:0000313" key="1">
    <source>
        <dbReference type="EMBL" id="OEJ28766.1"/>
    </source>
</evidence>
<protein>
    <submittedName>
        <fullName evidence="1">Uncharacterized protein</fullName>
    </submittedName>
</protein>